<comment type="caution">
    <text evidence="3">The sequence shown here is derived from an EMBL/GenBank/DDBJ whole genome shotgun (WGS) entry which is preliminary data.</text>
</comment>
<dbReference type="Pfam" id="PF03732">
    <property type="entry name" value="Retrotrans_gag"/>
    <property type="match status" value="1"/>
</dbReference>
<dbReference type="InterPro" id="IPR005162">
    <property type="entry name" value="Retrotrans_gag_dom"/>
</dbReference>
<gene>
    <name evidence="3" type="ORF">Slati_0424900</name>
</gene>
<name>A0AAW2XV41_9LAMI</name>
<evidence type="ECO:0000256" key="1">
    <source>
        <dbReference type="SAM" id="MobiDB-lite"/>
    </source>
</evidence>
<organism evidence="3">
    <name type="scientific">Sesamum latifolium</name>
    <dbReference type="NCBI Taxonomy" id="2727402"/>
    <lineage>
        <taxon>Eukaryota</taxon>
        <taxon>Viridiplantae</taxon>
        <taxon>Streptophyta</taxon>
        <taxon>Embryophyta</taxon>
        <taxon>Tracheophyta</taxon>
        <taxon>Spermatophyta</taxon>
        <taxon>Magnoliopsida</taxon>
        <taxon>eudicotyledons</taxon>
        <taxon>Gunneridae</taxon>
        <taxon>Pentapetalae</taxon>
        <taxon>asterids</taxon>
        <taxon>lamiids</taxon>
        <taxon>Lamiales</taxon>
        <taxon>Pedaliaceae</taxon>
        <taxon>Sesamum</taxon>
    </lineage>
</organism>
<dbReference type="AlphaFoldDB" id="A0AAW2XV41"/>
<proteinExistence type="predicted"/>
<accession>A0AAW2XV41</accession>
<dbReference type="PANTHER" id="PTHR33223">
    <property type="entry name" value="CCHC-TYPE DOMAIN-CONTAINING PROTEIN"/>
    <property type="match status" value="1"/>
</dbReference>
<protein>
    <recommendedName>
        <fullName evidence="2">Retrotransposon gag domain-containing protein</fullName>
    </recommendedName>
</protein>
<dbReference type="EMBL" id="JACGWN010000002">
    <property type="protein sequence ID" value="KAL0457977.1"/>
    <property type="molecule type" value="Genomic_DNA"/>
</dbReference>
<reference evidence="3" key="2">
    <citation type="journal article" date="2024" name="Plant">
        <title>Genomic evolution and insights into agronomic trait innovations of Sesamum species.</title>
        <authorList>
            <person name="Miao H."/>
            <person name="Wang L."/>
            <person name="Qu L."/>
            <person name="Liu H."/>
            <person name="Sun Y."/>
            <person name="Le M."/>
            <person name="Wang Q."/>
            <person name="Wei S."/>
            <person name="Zheng Y."/>
            <person name="Lin W."/>
            <person name="Duan Y."/>
            <person name="Cao H."/>
            <person name="Xiong S."/>
            <person name="Wang X."/>
            <person name="Wei L."/>
            <person name="Li C."/>
            <person name="Ma Q."/>
            <person name="Ju M."/>
            <person name="Zhao R."/>
            <person name="Li G."/>
            <person name="Mu C."/>
            <person name="Tian Q."/>
            <person name="Mei H."/>
            <person name="Zhang T."/>
            <person name="Gao T."/>
            <person name="Zhang H."/>
        </authorList>
    </citation>
    <scope>NUCLEOTIDE SEQUENCE</scope>
    <source>
        <strain evidence="3">KEN1</strain>
    </source>
</reference>
<sequence length="291" mass="32108">MTLNNQPRDNGSYEGNSSLPAAAGPTVPPTDPAAVATNIPAPALDQTDGPAVLNPLFCEQLRQFIMETINSILRGSQASGAGPSSQLERGGTPTSQGMDEQSLKKEIVELLQQVAKETLPTEHGILFSGHIMMEELPAHFRAPSHLLAYVGTTDPIQHIRKFENAVLLHSSLFQHQFASSKKYQKSIISLFGVKQEDNESLRAYVQCFNTTILEDPTAHQEVLVSAFTQGLYGDPLFESLTKKPAVDYLDVLTRAEKYMNLENTLLVRRGSRWRKNELSSSSRSKEQAEEL</sequence>
<reference evidence="3" key="1">
    <citation type="submission" date="2020-06" db="EMBL/GenBank/DDBJ databases">
        <authorList>
            <person name="Li T."/>
            <person name="Hu X."/>
            <person name="Zhang T."/>
            <person name="Song X."/>
            <person name="Zhang H."/>
            <person name="Dai N."/>
            <person name="Sheng W."/>
            <person name="Hou X."/>
            <person name="Wei L."/>
        </authorList>
    </citation>
    <scope>NUCLEOTIDE SEQUENCE</scope>
    <source>
        <strain evidence="3">KEN1</strain>
        <tissue evidence="3">Leaf</tissue>
    </source>
</reference>
<feature type="region of interest" description="Disordered" evidence="1">
    <location>
        <begin position="76"/>
        <end position="100"/>
    </location>
</feature>
<feature type="region of interest" description="Disordered" evidence="1">
    <location>
        <begin position="1"/>
        <end position="36"/>
    </location>
</feature>
<feature type="domain" description="Retrotransposon gag" evidence="2">
    <location>
        <begin position="171"/>
        <end position="231"/>
    </location>
</feature>
<feature type="compositionally biased region" description="Polar residues" evidence="1">
    <location>
        <begin position="1"/>
        <end position="19"/>
    </location>
</feature>
<dbReference type="PANTHER" id="PTHR33223:SF10">
    <property type="entry name" value="AMINOTRANSFERASE-LIKE PLANT MOBILE DOMAIN-CONTAINING PROTEIN"/>
    <property type="match status" value="1"/>
</dbReference>
<evidence type="ECO:0000259" key="2">
    <source>
        <dbReference type="Pfam" id="PF03732"/>
    </source>
</evidence>
<feature type="compositionally biased region" description="Low complexity" evidence="1">
    <location>
        <begin position="76"/>
        <end position="86"/>
    </location>
</feature>
<evidence type="ECO:0000313" key="3">
    <source>
        <dbReference type="EMBL" id="KAL0457977.1"/>
    </source>
</evidence>